<dbReference type="InterPro" id="IPR004840">
    <property type="entry name" value="Amino_acid_permease_CS"/>
</dbReference>
<accession>A0A430AKR9</accession>
<dbReference type="GO" id="GO:0005886">
    <property type="term" value="C:plasma membrane"/>
    <property type="evidence" value="ECO:0007669"/>
    <property type="project" value="UniProtKB-SubCell"/>
</dbReference>
<evidence type="ECO:0000256" key="5">
    <source>
        <dbReference type="ARBA" id="ARBA00022970"/>
    </source>
</evidence>
<keyword evidence="3" id="KW-1003">Cell membrane</keyword>
<protein>
    <submittedName>
        <fullName evidence="10">Amino acid permease</fullName>
    </submittedName>
</protein>
<keyword evidence="11" id="KW-1185">Reference proteome</keyword>
<comment type="caution">
    <text evidence="10">The sequence shown here is derived from an EMBL/GenBank/DDBJ whole genome shotgun (WGS) entry which is preliminary data.</text>
</comment>
<reference evidence="10 11" key="1">
    <citation type="submission" date="2017-05" db="EMBL/GenBank/DDBJ databases">
        <title>Vagococcus spp. assemblies.</title>
        <authorList>
            <person name="Gulvik C.A."/>
        </authorList>
    </citation>
    <scope>NUCLEOTIDE SEQUENCE [LARGE SCALE GENOMIC DNA]</scope>
    <source>
        <strain evidence="10 11">DSM 24756</strain>
    </source>
</reference>
<evidence type="ECO:0000256" key="4">
    <source>
        <dbReference type="ARBA" id="ARBA00022692"/>
    </source>
</evidence>
<proteinExistence type="predicted"/>
<comment type="subcellular location">
    <subcellularLocation>
        <location evidence="1">Cell membrane</location>
        <topology evidence="1">Multi-pass membrane protein</topology>
    </subcellularLocation>
</comment>
<keyword evidence="7 8" id="KW-0472">Membrane</keyword>
<feature type="transmembrane region" description="Helical" evidence="8">
    <location>
        <begin position="20"/>
        <end position="40"/>
    </location>
</feature>
<dbReference type="EMBL" id="NGJZ01000001">
    <property type="protein sequence ID" value="RSU08720.1"/>
    <property type="molecule type" value="Genomic_DNA"/>
</dbReference>
<evidence type="ECO:0000313" key="11">
    <source>
        <dbReference type="Proteomes" id="UP000288669"/>
    </source>
</evidence>
<feature type="transmembrane region" description="Helical" evidence="8">
    <location>
        <begin position="423"/>
        <end position="443"/>
    </location>
</feature>
<evidence type="ECO:0000256" key="6">
    <source>
        <dbReference type="ARBA" id="ARBA00022989"/>
    </source>
</evidence>
<gene>
    <name evidence="10" type="ORF">CBF30_05705</name>
</gene>
<feature type="transmembrane region" description="Helical" evidence="8">
    <location>
        <begin position="281"/>
        <end position="310"/>
    </location>
</feature>
<feature type="transmembrane region" description="Helical" evidence="8">
    <location>
        <begin position="124"/>
        <end position="145"/>
    </location>
</feature>
<feature type="transmembrane region" description="Helical" evidence="8">
    <location>
        <begin position="356"/>
        <end position="377"/>
    </location>
</feature>
<dbReference type="Proteomes" id="UP000288669">
    <property type="component" value="Unassembled WGS sequence"/>
</dbReference>
<dbReference type="FunFam" id="1.20.1740.10:FF:000001">
    <property type="entry name" value="Amino acid permease"/>
    <property type="match status" value="1"/>
</dbReference>
<dbReference type="RefSeq" id="WP_126823589.1">
    <property type="nucleotide sequence ID" value="NZ_JBHLWU010000001.1"/>
</dbReference>
<evidence type="ECO:0000256" key="7">
    <source>
        <dbReference type="ARBA" id="ARBA00023136"/>
    </source>
</evidence>
<keyword evidence="5" id="KW-0029">Amino-acid transport</keyword>
<name>A0A430AKR9_9ENTE</name>
<feature type="transmembrane region" description="Helical" evidence="8">
    <location>
        <begin position="398"/>
        <end position="417"/>
    </location>
</feature>
<dbReference type="PANTHER" id="PTHR43495:SF2">
    <property type="entry name" value="D-SERINE_D-ALANINE_GLYCINE TRANSPORTER"/>
    <property type="match status" value="1"/>
</dbReference>
<keyword evidence="4 8" id="KW-0812">Transmembrane</keyword>
<evidence type="ECO:0000313" key="10">
    <source>
        <dbReference type="EMBL" id="RSU08720.1"/>
    </source>
</evidence>
<evidence type="ECO:0000256" key="8">
    <source>
        <dbReference type="SAM" id="Phobius"/>
    </source>
</evidence>
<feature type="transmembrane region" description="Helical" evidence="8">
    <location>
        <begin position="157"/>
        <end position="177"/>
    </location>
</feature>
<feature type="transmembrane region" description="Helical" evidence="8">
    <location>
        <begin position="46"/>
        <end position="68"/>
    </location>
</feature>
<dbReference type="AlphaFoldDB" id="A0A430AKR9"/>
<feature type="transmembrane region" description="Helical" evidence="8">
    <location>
        <begin position="330"/>
        <end position="350"/>
    </location>
</feature>
<feature type="transmembrane region" description="Helical" evidence="8">
    <location>
        <begin position="197"/>
        <end position="218"/>
    </location>
</feature>
<dbReference type="PANTHER" id="PTHR43495">
    <property type="entry name" value="GABA PERMEASE"/>
    <property type="match status" value="1"/>
</dbReference>
<keyword evidence="2" id="KW-0813">Transport</keyword>
<evidence type="ECO:0000259" key="9">
    <source>
        <dbReference type="Pfam" id="PF00324"/>
    </source>
</evidence>
<evidence type="ECO:0000256" key="1">
    <source>
        <dbReference type="ARBA" id="ARBA00004651"/>
    </source>
</evidence>
<feature type="domain" description="Amino acid permease/ SLC12A" evidence="9">
    <location>
        <begin position="15"/>
        <end position="447"/>
    </location>
</feature>
<evidence type="ECO:0000256" key="3">
    <source>
        <dbReference type="ARBA" id="ARBA00022475"/>
    </source>
</evidence>
<dbReference type="PROSITE" id="PS00218">
    <property type="entry name" value="AMINO_ACID_PERMEASE_1"/>
    <property type="match status" value="1"/>
</dbReference>
<dbReference type="Pfam" id="PF00324">
    <property type="entry name" value="AA_permease"/>
    <property type="match status" value="1"/>
</dbReference>
<dbReference type="PIRSF" id="PIRSF006060">
    <property type="entry name" value="AA_transporter"/>
    <property type="match status" value="1"/>
</dbReference>
<dbReference type="InterPro" id="IPR004841">
    <property type="entry name" value="AA-permease/SLC12A_dom"/>
</dbReference>
<dbReference type="OrthoDB" id="9780162at2"/>
<dbReference type="GO" id="GO:0006865">
    <property type="term" value="P:amino acid transport"/>
    <property type="evidence" value="ECO:0007669"/>
    <property type="project" value="UniProtKB-KW"/>
</dbReference>
<sequence length="449" mass="50027">MKNTNELSRSLTRRHVQMIAIGGAIGTGLFLGSGSTIQAAGPGIMLSYLVAGTFCFFLMRALGELLLSNLKARSFMDLIQIHMGDRVEFLVGWSYWLCWQCVAMADLTASGIYIRFWFPNVPQWLPPLIIIFLLLGMNLFDVKLFGEMEFWFSSIKVFAILALIATGAFMLLSQIKIGTHIAQLSNLTAHHGLFPKGVGGLTASLPMVVFAFAGIEMVGQTAGETANPKRDIPKAINTLPVRIVLFYIGSLFVLMCIYPWHQISTSQSPFVQVFSGLGIKSAAAIVNFVVLTAALSACNSAIFSTSRSVYTLAKSHKAPQLFAKTNKRNIPVTALLFSSCTLLIIVLMNYLIPSSIFIIISGVATVSFVFVWSVLVICHLKYRKSIKEEQLHHFRMPFYPISNYLTLLFFLFTLIIFCLNKQTIYSLICAIIWLVLLSFFYNLTKKKQK</sequence>
<keyword evidence="6 8" id="KW-1133">Transmembrane helix</keyword>
<dbReference type="GO" id="GO:0055085">
    <property type="term" value="P:transmembrane transport"/>
    <property type="evidence" value="ECO:0007669"/>
    <property type="project" value="InterPro"/>
</dbReference>
<feature type="transmembrane region" description="Helical" evidence="8">
    <location>
        <begin position="89"/>
        <end position="118"/>
    </location>
</feature>
<feature type="transmembrane region" description="Helical" evidence="8">
    <location>
        <begin position="239"/>
        <end position="261"/>
    </location>
</feature>
<evidence type="ECO:0000256" key="2">
    <source>
        <dbReference type="ARBA" id="ARBA00022448"/>
    </source>
</evidence>
<dbReference type="Gene3D" id="1.20.1740.10">
    <property type="entry name" value="Amino acid/polyamine transporter I"/>
    <property type="match status" value="1"/>
</dbReference>
<organism evidence="10 11">
    <name type="scientific">Vagococcus entomophilus</name>
    <dbReference type="NCBI Taxonomy" id="1160095"/>
    <lineage>
        <taxon>Bacteria</taxon>
        <taxon>Bacillati</taxon>
        <taxon>Bacillota</taxon>
        <taxon>Bacilli</taxon>
        <taxon>Lactobacillales</taxon>
        <taxon>Enterococcaceae</taxon>
        <taxon>Vagococcus</taxon>
    </lineage>
</organism>